<gene>
    <name evidence="2" type="ORF">G3I70_37020</name>
</gene>
<keyword evidence="1" id="KW-0472">Membrane</keyword>
<dbReference type="RefSeq" id="WP_203597374.1">
    <property type="nucleotide sequence ID" value="NZ_JAAGLI010000991.1"/>
</dbReference>
<reference evidence="2 3" key="1">
    <citation type="submission" date="2020-01" db="EMBL/GenBank/DDBJ databases">
        <title>Insect and environment-associated Actinomycetes.</title>
        <authorList>
            <person name="Currrie C."/>
            <person name="Chevrette M."/>
            <person name="Carlson C."/>
            <person name="Stubbendieck R."/>
            <person name="Wendt-Pienkowski E."/>
        </authorList>
    </citation>
    <scope>NUCLEOTIDE SEQUENCE [LARGE SCALE GENOMIC DNA]</scope>
    <source>
        <strain evidence="2 3">SID10258</strain>
    </source>
</reference>
<protein>
    <submittedName>
        <fullName evidence="2">Uncharacterized protein</fullName>
    </submittedName>
</protein>
<dbReference type="Proteomes" id="UP000475532">
    <property type="component" value="Unassembled WGS sequence"/>
</dbReference>
<keyword evidence="1" id="KW-0812">Transmembrane</keyword>
<feature type="non-terminal residue" evidence="2">
    <location>
        <position position="166"/>
    </location>
</feature>
<evidence type="ECO:0000313" key="3">
    <source>
        <dbReference type="Proteomes" id="UP000475532"/>
    </source>
</evidence>
<dbReference type="AlphaFoldDB" id="A0A6L9QT14"/>
<accession>A0A6L9QT14</accession>
<proteinExistence type="predicted"/>
<keyword evidence="1" id="KW-1133">Transmembrane helix</keyword>
<dbReference type="EMBL" id="JAAGLI010000991">
    <property type="protein sequence ID" value="NEA28062.1"/>
    <property type="molecule type" value="Genomic_DNA"/>
</dbReference>
<feature type="transmembrane region" description="Helical" evidence="1">
    <location>
        <begin position="30"/>
        <end position="50"/>
    </location>
</feature>
<evidence type="ECO:0000256" key="1">
    <source>
        <dbReference type="SAM" id="Phobius"/>
    </source>
</evidence>
<feature type="transmembrane region" description="Helical" evidence="1">
    <location>
        <begin position="116"/>
        <end position="136"/>
    </location>
</feature>
<name>A0A6L9QT14_9ACTN</name>
<sequence length="166" mass="16968">MTRYASLAVTACLAAVAGLAFQRVFGLGPVVPVAVVAAVVPTLLCGLLSGPREKGPWPLWISLVLTVLAWAGTVSLTVLRPALSDGTLPQTLREGVLSSWKAILTTLLPAPAEPEFLLLVSVVVWTAAFASAELALRTALRGAPAVPALGAWAVALLLGVDGPGSN</sequence>
<comment type="caution">
    <text evidence="2">The sequence shown here is derived from an EMBL/GenBank/DDBJ whole genome shotgun (WGS) entry which is preliminary data.</text>
</comment>
<feature type="transmembrane region" description="Helical" evidence="1">
    <location>
        <begin position="143"/>
        <end position="160"/>
    </location>
</feature>
<evidence type="ECO:0000313" key="2">
    <source>
        <dbReference type="EMBL" id="NEA28062.1"/>
    </source>
</evidence>
<feature type="transmembrane region" description="Helical" evidence="1">
    <location>
        <begin position="57"/>
        <end position="79"/>
    </location>
</feature>
<organism evidence="2 3">
    <name type="scientific">Actinomadura bangladeshensis</name>
    <dbReference type="NCBI Taxonomy" id="453573"/>
    <lineage>
        <taxon>Bacteria</taxon>
        <taxon>Bacillati</taxon>
        <taxon>Actinomycetota</taxon>
        <taxon>Actinomycetes</taxon>
        <taxon>Streptosporangiales</taxon>
        <taxon>Thermomonosporaceae</taxon>
        <taxon>Actinomadura</taxon>
    </lineage>
</organism>